<sequence>MASRRISQSISPTSTDVEALRGPFVAKGANDPVILELRTALKEGTPEWLPKLDEKVELTVERLAQIKESAGFRRAIIEALPAGAARDNALTQLVRTEETIDEMLSELGAVGAFGAGS</sequence>
<keyword evidence="1" id="KW-0614">Plasmid</keyword>
<accession>A0AB38RNK8</accession>
<keyword evidence="2" id="KW-1185">Reference proteome</keyword>
<dbReference type="AlphaFoldDB" id="A0AB38RNK8"/>
<reference evidence="2" key="1">
    <citation type="journal article" date="2022" name="Environ. Microbiol.">
        <title>Functional analysis, diversity, and distribution of carbendazim hydrolases MheI and CbmA, responsible for the initial step in carbendazim degradation.</title>
        <authorList>
            <person name="Zhang M."/>
            <person name="Bai X."/>
            <person name="Li Q."/>
            <person name="Zhang L."/>
            <person name="Zhu Q."/>
            <person name="Gao S."/>
            <person name="Ke Z."/>
            <person name="Jiang M."/>
            <person name="Hu J."/>
            <person name="Qiu J."/>
            <person name="Hong Q."/>
        </authorList>
    </citation>
    <scope>NUCLEOTIDE SEQUENCE [LARGE SCALE GENOMIC DNA]</scope>
    <source>
        <strain evidence="2">djl-6</strain>
    </source>
</reference>
<geneLocation type="plasmid" evidence="1 2">
    <name>pdjl-6-4</name>
</geneLocation>
<organism evidence="1 2">
    <name type="scientific">Rhodococcus qingshengii JCM 15477</name>
    <dbReference type="NCBI Taxonomy" id="1303681"/>
    <lineage>
        <taxon>Bacteria</taxon>
        <taxon>Bacillati</taxon>
        <taxon>Actinomycetota</taxon>
        <taxon>Actinomycetes</taxon>
        <taxon>Mycobacteriales</taxon>
        <taxon>Nocardiaceae</taxon>
        <taxon>Rhodococcus</taxon>
        <taxon>Rhodococcus erythropolis group</taxon>
    </lineage>
</organism>
<dbReference type="EMBL" id="CP096567">
    <property type="protein sequence ID" value="UPU46669.1"/>
    <property type="molecule type" value="Genomic_DNA"/>
</dbReference>
<protein>
    <submittedName>
        <fullName evidence="1">Uncharacterized protein</fullName>
    </submittedName>
</protein>
<dbReference type="Proteomes" id="UP000831484">
    <property type="component" value="Plasmid pdjl-6-4"/>
</dbReference>
<proteinExistence type="predicted"/>
<gene>
    <name evidence="1" type="ORF">M0639_31140</name>
</gene>
<name>A0AB38RNK8_RHOSG</name>
<evidence type="ECO:0000313" key="2">
    <source>
        <dbReference type="Proteomes" id="UP000831484"/>
    </source>
</evidence>
<dbReference type="RefSeq" id="WP_064075230.1">
    <property type="nucleotide sequence ID" value="NZ_CP096567.1"/>
</dbReference>
<evidence type="ECO:0000313" key="1">
    <source>
        <dbReference type="EMBL" id="UPU46669.1"/>
    </source>
</evidence>